<dbReference type="GO" id="GO:0004175">
    <property type="term" value="F:endopeptidase activity"/>
    <property type="evidence" value="ECO:0007669"/>
    <property type="project" value="UniProtKB-ARBA"/>
</dbReference>
<feature type="transmembrane region" description="Helical" evidence="1">
    <location>
        <begin position="57"/>
        <end position="75"/>
    </location>
</feature>
<reference evidence="4 6" key="1">
    <citation type="submission" date="2015-05" db="EMBL/GenBank/DDBJ databases">
        <title>Comparison of genome.</title>
        <authorList>
            <person name="Zheng Z."/>
            <person name="Sun M."/>
        </authorList>
    </citation>
    <scope>NUCLEOTIDE SEQUENCE [LARGE SCALE GENOMIC DNA]</scope>
    <source>
        <strain evidence="4 6">G25-74</strain>
    </source>
</reference>
<accession>A0A0Q9XUW5</accession>
<dbReference type="PATRIC" id="fig|217031.4.peg.3883"/>
<name>A0A0Q9XUW5_9BACI</name>
<feature type="transmembrane region" description="Helical" evidence="1">
    <location>
        <begin position="20"/>
        <end position="41"/>
    </location>
</feature>
<feature type="transmembrane region" description="Helical" evidence="1">
    <location>
        <begin position="119"/>
        <end position="137"/>
    </location>
</feature>
<evidence type="ECO:0000313" key="3">
    <source>
        <dbReference type="EMBL" id="KRG12191.1"/>
    </source>
</evidence>
<dbReference type="GO" id="GO:0080120">
    <property type="term" value="P:CAAX-box protein maturation"/>
    <property type="evidence" value="ECO:0007669"/>
    <property type="project" value="UniProtKB-ARBA"/>
</dbReference>
<comment type="caution">
    <text evidence="3">The sequence shown here is derived from an EMBL/GenBank/DDBJ whole genome shotgun (WGS) entry which is preliminary data.</text>
</comment>
<dbReference type="EMBL" id="LDJR01000005">
    <property type="protein sequence ID" value="OAK75819.1"/>
    <property type="molecule type" value="Genomic_DNA"/>
</dbReference>
<keyword evidence="1" id="KW-1133">Transmembrane helix</keyword>
<dbReference type="RefSeq" id="WP_057989219.1">
    <property type="nucleotide sequence ID" value="NZ_LDJR01000005.1"/>
</dbReference>
<dbReference type="OrthoDB" id="1523022at2"/>
<feature type="transmembrane region" description="Helical" evidence="1">
    <location>
        <begin position="144"/>
        <end position="162"/>
    </location>
</feature>
<evidence type="ECO:0000256" key="1">
    <source>
        <dbReference type="SAM" id="Phobius"/>
    </source>
</evidence>
<evidence type="ECO:0000313" key="5">
    <source>
        <dbReference type="Proteomes" id="UP000053881"/>
    </source>
</evidence>
<dbReference type="STRING" id="217031.ABB05_00365"/>
<evidence type="ECO:0000259" key="2">
    <source>
        <dbReference type="Pfam" id="PF02517"/>
    </source>
</evidence>
<feature type="transmembrane region" description="Helical" evidence="1">
    <location>
        <begin position="95"/>
        <end position="113"/>
    </location>
</feature>
<organism evidence="3 5">
    <name type="scientific">Lederbergia galactosidilytica</name>
    <dbReference type="NCBI Taxonomy" id="217031"/>
    <lineage>
        <taxon>Bacteria</taxon>
        <taxon>Bacillati</taxon>
        <taxon>Bacillota</taxon>
        <taxon>Bacilli</taxon>
        <taxon>Bacillales</taxon>
        <taxon>Bacillaceae</taxon>
        <taxon>Lederbergia</taxon>
    </lineage>
</organism>
<evidence type="ECO:0000313" key="4">
    <source>
        <dbReference type="EMBL" id="OAK75819.1"/>
    </source>
</evidence>
<dbReference type="EMBL" id="LGPB01000095">
    <property type="protein sequence ID" value="KRG12191.1"/>
    <property type="molecule type" value="Genomic_DNA"/>
</dbReference>
<dbReference type="InterPro" id="IPR003675">
    <property type="entry name" value="Rce1/LyrA-like_dom"/>
</dbReference>
<feature type="domain" description="CAAX prenyl protease 2/Lysostaphin resistance protein A-like" evidence="2">
    <location>
        <begin position="98"/>
        <end position="182"/>
    </location>
</feature>
<sequence>MKSRKQAELIKSLTEKEIILSVIFTQVILLIIASILSPFFLKDWHSFLRLFQWDFKWVFIGVISGLVVVCIDLFLMNRLPQRFYDDGGINKKIFANLNFVQMIGLVLIVAIAEEWLFRGIIQTKFGLIPTSIIFSVIHMRYWTHWYLIVNIFVLSVWIGLVFEWSGQLLWPVIFMHFIIDFLLGISIRLNAKRKVGNEV</sequence>
<protein>
    <submittedName>
        <fullName evidence="3">Membrane protein</fullName>
    </submittedName>
</protein>
<evidence type="ECO:0000313" key="6">
    <source>
        <dbReference type="Proteomes" id="UP000077881"/>
    </source>
</evidence>
<reference evidence="3 5" key="2">
    <citation type="submission" date="2015-06" db="EMBL/GenBank/DDBJ databases">
        <title>Genome sequencing project of Bacillus galactosidilyticus PL133.</title>
        <authorList>
            <person name="Gaiero J."/>
            <person name="Nicol R."/>
            <person name="Habash M."/>
        </authorList>
    </citation>
    <scope>NUCLEOTIDE SEQUENCE [LARGE SCALE GENOMIC DNA]</scope>
    <source>
        <strain evidence="3 5">PL133</strain>
    </source>
</reference>
<keyword evidence="1" id="KW-0812">Transmembrane</keyword>
<gene>
    <name evidence="4" type="ORF">ABB05_00365</name>
    <name evidence="3" type="ORF">ACA29_11685</name>
</gene>
<feature type="transmembrane region" description="Helical" evidence="1">
    <location>
        <begin position="168"/>
        <end position="187"/>
    </location>
</feature>
<dbReference type="Proteomes" id="UP000053881">
    <property type="component" value="Unassembled WGS sequence"/>
</dbReference>
<proteinExistence type="predicted"/>
<keyword evidence="6" id="KW-1185">Reference proteome</keyword>
<keyword evidence="1" id="KW-0472">Membrane</keyword>
<dbReference type="Pfam" id="PF02517">
    <property type="entry name" value="Rce1-like"/>
    <property type="match status" value="1"/>
</dbReference>
<dbReference type="AlphaFoldDB" id="A0A0Q9XUW5"/>
<dbReference type="Proteomes" id="UP000077881">
    <property type="component" value="Unassembled WGS sequence"/>
</dbReference>